<evidence type="ECO:0000256" key="6">
    <source>
        <dbReference type="SAM" id="MobiDB-lite"/>
    </source>
</evidence>
<keyword evidence="2" id="KW-0479">Metal-binding</keyword>
<dbReference type="Pfam" id="PF12171">
    <property type="entry name" value="zf-C2H2_jaz"/>
    <property type="match status" value="1"/>
</dbReference>
<proteinExistence type="predicted"/>
<organism evidence="8 9">
    <name type="scientific">Desmophyllum pertusum</name>
    <dbReference type="NCBI Taxonomy" id="174260"/>
    <lineage>
        <taxon>Eukaryota</taxon>
        <taxon>Metazoa</taxon>
        <taxon>Cnidaria</taxon>
        <taxon>Anthozoa</taxon>
        <taxon>Hexacorallia</taxon>
        <taxon>Scleractinia</taxon>
        <taxon>Caryophylliina</taxon>
        <taxon>Caryophylliidae</taxon>
        <taxon>Desmophyllum</taxon>
    </lineage>
</organism>
<evidence type="ECO:0000313" key="9">
    <source>
        <dbReference type="Proteomes" id="UP001163046"/>
    </source>
</evidence>
<dbReference type="Gene3D" id="3.30.160.60">
    <property type="entry name" value="Classic Zinc Finger"/>
    <property type="match status" value="1"/>
</dbReference>
<dbReference type="SMART" id="SM00451">
    <property type="entry name" value="ZnF_U1"/>
    <property type="match status" value="1"/>
</dbReference>
<dbReference type="InterPro" id="IPR036236">
    <property type="entry name" value="Znf_C2H2_sf"/>
</dbReference>
<dbReference type="SUPFAM" id="SSF50044">
    <property type="entry name" value="SH3-domain"/>
    <property type="match status" value="1"/>
</dbReference>
<protein>
    <recommendedName>
        <fullName evidence="7">SH3 domain-containing protein</fullName>
    </recommendedName>
</protein>
<feature type="region of interest" description="Disordered" evidence="6">
    <location>
        <begin position="17"/>
        <end position="52"/>
    </location>
</feature>
<dbReference type="InterPro" id="IPR022755">
    <property type="entry name" value="Znf_C2H2_jaz"/>
</dbReference>
<evidence type="ECO:0000256" key="5">
    <source>
        <dbReference type="PROSITE-ProRule" id="PRU00192"/>
    </source>
</evidence>
<dbReference type="PRINTS" id="PR00452">
    <property type="entry name" value="SH3DOMAIN"/>
</dbReference>
<dbReference type="Pfam" id="PF00018">
    <property type="entry name" value="SH3_1"/>
    <property type="match status" value="1"/>
</dbReference>
<dbReference type="EMBL" id="MU827332">
    <property type="protein sequence ID" value="KAJ7354810.1"/>
    <property type="molecule type" value="Genomic_DNA"/>
</dbReference>
<evidence type="ECO:0000259" key="7">
    <source>
        <dbReference type="PROSITE" id="PS50002"/>
    </source>
</evidence>
<reference evidence="8" key="1">
    <citation type="submission" date="2023-01" db="EMBL/GenBank/DDBJ databases">
        <title>Genome assembly of the deep-sea coral Lophelia pertusa.</title>
        <authorList>
            <person name="Herrera S."/>
            <person name="Cordes E."/>
        </authorList>
    </citation>
    <scope>NUCLEOTIDE SEQUENCE</scope>
    <source>
        <strain evidence="8">USNM1676648</strain>
        <tissue evidence="8">Polyp</tissue>
    </source>
</reference>
<dbReference type="SMART" id="SM00326">
    <property type="entry name" value="SH3"/>
    <property type="match status" value="1"/>
</dbReference>
<dbReference type="Proteomes" id="UP001163046">
    <property type="component" value="Unassembled WGS sequence"/>
</dbReference>
<evidence type="ECO:0000256" key="1">
    <source>
        <dbReference type="ARBA" id="ARBA00022443"/>
    </source>
</evidence>
<evidence type="ECO:0000256" key="4">
    <source>
        <dbReference type="ARBA" id="ARBA00022833"/>
    </source>
</evidence>
<gene>
    <name evidence="8" type="ORF">OS493_029816</name>
</gene>
<dbReference type="GO" id="GO:0008270">
    <property type="term" value="F:zinc ion binding"/>
    <property type="evidence" value="ECO:0007669"/>
    <property type="project" value="UniProtKB-KW"/>
</dbReference>
<accession>A0A9W9YJU4</accession>
<dbReference type="InterPro" id="IPR001452">
    <property type="entry name" value="SH3_domain"/>
</dbReference>
<dbReference type="AlphaFoldDB" id="A0A9W9YJU4"/>
<dbReference type="PROSITE" id="PS00028">
    <property type="entry name" value="ZINC_FINGER_C2H2_1"/>
    <property type="match status" value="1"/>
</dbReference>
<evidence type="ECO:0000256" key="2">
    <source>
        <dbReference type="ARBA" id="ARBA00022723"/>
    </source>
</evidence>
<dbReference type="InterPro" id="IPR013087">
    <property type="entry name" value="Znf_C2H2_type"/>
</dbReference>
<dbReference type="OrthoDB" id="5971719at2759"/>
<dbReference type="GO" id="GO:0003676">
    <property type="term" value="F:nucleic acid binding"/>
    <property type="evidence" value="ECO:0007669"/>
    <property type="project" value="InterPro"/>
</dbReference>
<keyword evidence="4" id="KW-0862">Zinc</keyword>
<dbReference type="InterPro" id="IPR036028">
    <property type="entry name" value="SH3-like_dom_sf"/>
</dbReference>
<evidence type="ECO:0000313" key="8">
    <source>
        <dbReference type="EMBL" id="KAJ7354810.1"/>
    </source>
</evidence>
<evidence type="ECO:0000256" key="3">
    <source>
        <dbReference type="ARBA" id="ARBA00022771"/>
    </source>
</evidence>
<sequence length="232" mass="25825">MASKTRTYGRGILRFTSLEPCRRPGQTNNGGPNNLNGVHEEPVDNSRVQNGGDQTHVQITTDTGTAEKVPTQKGDKPVKLLAKYNYKANPTKPGGFDELTVTQGEKLELCNAHPSNPHWWEARNENGDVGFVPSSYMMVLEDKISALPWLADQIQEVKQEEEERPVGKFGVGAPAFKPYVSAYGNNTSSNNSSENYYCDICDKKLNGPIPYRVHLDSKAHKEEVSVKEEFNR</sequence>
<keyword evidence="1 5" id="KW-0728">SH3 domain</keyword>
<dbReference type="SUPFAM" id="SSF57667">
    <property type="entry name" value="beta-beta-alpha zinc fingers"/>
    <property type="match status" value="1"/>
</dbReference>
<dbReference type="InterPro" id="IPR003604">
    <property type="entry name" value="Matrin/U1-like-C_Znf_C2H2"/>
</dbReference>
<keyword evidence="9" id="KW-1185">Reference proteome</keyword>
<comment type="caution">
    <text evidence="8">The sequence shown here is derived from an EMBL/GenBank/DDBJ whole genome shotgun (WGS) entry which is preliminary data.</text>
</comment>
<name>A0A9W9YJU4_9CNID</name>
<keyword evidence="3" id="KW-0863">Zinc-finger</keyword>
<dbReference type="PROSITE" id="PS50002">
    <property type="entry name" value="SH3"/>
    <property type="match status" value="1"/>
</dbReference>
<dbReference type="Gene3D" id="2.30.30.40">
    <property type="entry name" value="SH3 Domains"/>
    <property type="match status" value="1"/>
</dbReference>
<feature type="compositionally biased region" description="Polar residues" evidence="6">
    <location>
        <begin position="25"/>
        <end position="36"/>
    </location>
</feature>
<feature type="domain" description="SH3" evidence="7">
    <location>
        <begin position="75"/>
        <end position="142"/>
    </location>
</feature>